<keyword evidence="2" id="KW-1185">Reference proteome</keyword>
<sequence>MNAEEVDRLKEPPSIPFANNYDLGQYYYVWKCYDEYYTLVKNMLDDKKRFITVTGTPGIGKSIFYAYFFQRFREEMKKLGRNDTWIIAAAYNGGEILRALAFKDHNDKGVRLRKEDTIDDFLEEADQEKKKRLRDGVQTVVFTSPNDSWMRRVKNDNCTLYMPLWTLTELQKAAEELALQRRDEDKAYITSDVIKKRFYTFGGAARECFLLTEKLVNEKRNYLLTRIGYLANLEDVRTLLRRNETAEVCHRLLQFEAEHGDLIKTDLASPFVAQELERRIFEMVDGKREELLKCLQVIPKGVTLGGWMFEMEVHETLGRGCKLQLRPLPSNSKVSKRGEHTQALTFQDLTIEMGETDELALKNLSAQNATLGPYHKPESEQFESIDGFYIPKMEPGKGSDETQRMLIDWNANPKNRLTLFQTTIAKNHPVNASGIINVLDKLGLVEAVKAHPERVALVFIVKKAEIAANYQRQKIRPERHDNLISVPHIGPVTVGKLRR</sequence>
<evidence type="ECO:0000313" key="1">
    <source>
        <dbReference type="EMBL" id="KAK1941314.1"/>
    </source>
</evidence>
<dbReference type="AlphaFoldDB" id="A0AAD9GMU7"/>
<dbReference type="Proteomes" id="UP001259832">
    <property type="component" value="Unassembled WGS sequence"/>
</dbReference>
<dbReference type="InterPro" id="IPR052980">
    <property type="entry name" value="Crinkler_effector"/>
</dbReference>
<dbReference type="PANTHER" id="PTHR33129:SF1">
    <property type="entry name" value="ATP-BINDING PROTEIN"/>
    <property type="match status" value="1"/>
</dbReference>
<proteinExistence type="predicted"/>
<name>A0AAD9GMU7_9STRA</name>
<dbReference type="PANTHER" id="PTHR33129">
    <property type="entry name" value="PROTEIN KINASE DOMAIN-CONTAINING PROTEIN-RELATED"/>
    <property type="match status" value="1"/>
</dbReference>
<gene>
    <name evidence="1" type="ORF">P3T76_007180</name>
</gene>
<organism evidence="1 2">
    <name type="scientific">Phytophthora citrophthora</name>
    <dbReference type="NCBI Taxonomy" id="4793"/>
    <lineage>
        <taxon>Eukaryota</taxon>
        <taxon>Sar</taxon>
        <taxon>Stramenopiles</taxon>
        <taxon>Oomycota</taxon>
        <taxon>Peronosporomycetes</taxon>
        <taxon>Peronosporales</taxon>
        <taxon>Peronosporaceae</taxon>
        <taxon>Phytophthora</taxon>
    </lineage>
</organism>
<reference evidence="1" key="1">
    <citation type="submission" date="2023-08" db="EMBL/GenBank/DDBJ databases">
        <title>Reference Genome Resource for the Citrus Pathogen Phytophthora citrophthora.</title>
        <authorList>
            <person name="Moller H."/>
            <person name="Coetzee B."/>
            <person name="Rose L.J."/>
            <person name="Van Niekerk J.M."/>
        </authorList>
    </citation>
    <scope>NUCLEOTIDE SEQUENCE</scope>
    <source>
        <strain evidence="1">STE-U-9442</strain>
    </source>
</reference>
<accession>A0AAD9GMU7</accession>
<evidence type="ECO:0000313" key="2">
    <source>
        <dbReference type="Proteomes" id="UP001259832"/>
    </source>
</evidence>
<comment type="caution">
    <text evidence="1">The sequence shown here is derived from an EMBL/GenBank/DDBJ whole genome shotgun (WGS) entry which is preliminary data.</text>
</comment>
<protein>
    <submittedName>
        <fullName evidence="1">Uncharacterized protein</fullName>
    </submittedName>
</protein>
<dbReference type="EMBL" id="JASMQC010000012">
    <property type="protein sequence ID" value="KAK1941314.1"/>
    <property type="molecule type" value="Genomic_DNA"/>
</dbReference>